<keyword evidence="3 6" id="KW-0597">Phosphoprotein</keyword>
<dbReference type="SUPFAM" id="SSF63829">
    <property type="entry name" value="Calcium-dependent phosphotriesterase"/>
    <property type="match status" value="2"/>
</dbReference>
<dbReference type="SUPFAM" id="SSF46689">
    <property type="entry name" value="Homeodomain-like"/>
    <property type="match status" value="1"/>
</dbReference>
<feature type="domain" description="HTH araC/xylS-type" evidence="10">
    <location>
        <begin position="1241"/>
        <end position="1340"/>
    </location>
</feature>
<dbReference type="PANTHER" id="PTHR43547:SF2">
    <property type="entry name" value="HYBRID SIGNAL TRANSDUCTION HISTIDINE KINASE C"/>
    <property type="match status" value="1"/>
</dbReference>
<dbReference type="Gene3D" id="2.130.10.10">
    <property type="entry name" value="YVTN repeat-like/Quinoprotein amine dehydrogenase"/>
    <property type="match status" value="2"/>
</dbReference>
<feature type="compositionally biased region" description="Basic and acidic residues" evidence="7">
    <location>
        <begin position="1077"/>
        <end position="1088"/>
    </location>
</feature>
<gene>
    <name evidence="13" type="ORF">A5CPEGH6_12950</name>
</gene>
<evidence type="ECO:0000313" key="14">
    <source>
        <dbReference type="Proteomes" id="UP000319374"/>
    </source>
</evidence>
<evidence type="ECO:0000256" key="3">
    <source>
        <dbReference type="ARBA" id="ARBA00022553"/>
    </source>
</evidence>
<feature type="signal peptide" evidence="9">
    <location>
        <begin position="1"/>
        <end position="22"/>
    </location>
</feature>
<evidence type="ECO:0000256" key="7">
    <source>
        <dbReference type="SAM" id="MobiDB-lite"/>
    </source>
</evidence>
<dbReference type="Gene3D" id="1.10.287.130">
    <property type="match status" value="1"/>
</dbReference>
<sequence>MTKKLLILFLGAALAAAPFAGAAIRRGALTNDNGLSNSSVTCIYQDSSQLMWFGTWDGLNVYNGSGFRTYKFEPDNPNTISNNVIRNIVEEAAGIVWVATDYGINRIDTRRDRIDRFYPGYEQSGPAGERVFSVAASPDGEVFCAATGWGIARYDARTQRLAAFNIPHFNSSEIRGVYAPAPNTLLLHTVCGRLVRMRYALPAAGDPEVRETEELFPDGSVEALFECPRTIYAATADSTIFAYDRRTGGVSALAEAPPPSKDGVCAAAELPDGRLVFAFGASGARFYDPVTRRFADVPELAGVNVLSLLGGSQQILWAGTDGQGVLELYEDDIEFNKTDNRRIFGGKSSPVRAFFEDGRGDMYVATKGNGIYVLRADGSPGGVYDRSNGLDNPFVYALAEGYGNDMLIGHDGVGIDVLDFSTGRISPIEPLEGTRFGSVYAIRRDPANGMLWLGTNGYGLVGLRLDRSDDGRYTIREQRIYVNDKSDDTSLGNNVVFSIAPAGDGRLWVGTRGGGLNLFDPRSGRFARYTTSSGDRPISSNDILSLYTGRDSTLWVGTGYGLNRLCRDADGGIGFERYTEKEGLPNNTIHGILEDDAGLLWLSTNKGLARLDPVSGQVVGYYKFKALQNNEFSDGAYYRGRDGKMYFGGVDGFNRFDPDNIRMRSYAPPVLINSFSVRQRPLSDFRADREIVLSHGENFFSIQFSALEYIRNESCEYAYILRGFDDDWVYAGTDNTAVFTNVPPGSYEFSVRATNGDKVWGDRVASLRIRVRPPWWNTTGAYVIYLLLAAGAVYAIYFIANERIEQRRRLLIESMTRRQQSDSYEAKLRFFTSVAHEFCTPLTLIYGSGEQLLSSYTLSPDVARHVRIVKNNAARMQRLIGELMDFRRVDTGHYEPRYAEVNVSELLSSIADNFNEVNGQRRIDLRMSLPEADVVIVSDRDALEKILYNLVSNAYKYTPAGGWIEMTLLRERGRTTFRIANSGKGIKPEDIANVFNRFEILDNFERSAHEGRIMRNGIGLALAQSLAKTLSGEIAVVSKTGESTTFTLSLPEVSRDRIVGTEAQAGAGVPLPEAEEETRTEAQPHDEGDRAVILVVDDEEQIRDLIGEILGGAYTVLRAADGVEAIDILKRRRPDLIISDISMPNLDGLGLLRYLKENEITRYIPFVFLTFKTDVEQEIHGYELGGEAYISKPFHPKHLLAVVHRILTDRQSLRNYYNSAISTSDVYEGSTIDADDKKFIVQLTRTIEENLVDENLSLNFLCDKMCVSRMGLYRKIKEITQMTPSEYIRSVKLKHATHLLRTTGMTIQEIMFCSGFNNKSYFYREFAKVYRMSPKEMREKER</sequence>
<keyword evidence="4" id="KW-0805">Transcription regulation</keyword>
<dbReference type="GO" id="GO:0000155">
    <property type="term" value="F:phosphorelay sensor kinase activity"/>
    <property type="evidence" value="ECO:0007669"/>
    <property type="project" value="InterPro"/>
</dbReference>
<dbReference type="PRINTS" id="PR00344">
    <property type="entry name" value="BCTRLSENSOR"/>
</dbReference>
<protein>
    <recommendedName>
        <fullName evidence="2">histidine kinase</fullName>
        <ecNumber evidence="2">2.7.13.3</ecNumber>
    </recommendedName>
</protein>
<dbReference type="Pfam" id="PF12833">
    <property type="entry name" value="HTH_18"/>
    <property type="match status" value="1"/>
</dbReference>
<keyword evidence="14" id="KW-1185">Reference proteome</keyword>
<dbReference type="EC" id="2.7.13.3" evidence="2"/>
<keyword evidence="13" id="KW-0808">Transferase</keyword>
<feature type="domain" description="Histidine kinase" evidence="11">
    <location>
        <begin position="833"/>
        <end position="1054"/>
    </location>
</feature>
<reference evidence="14" key="1">
    <citation type="submission" date="2019-06" db="EMBL/GenBank/DDBJ databases">
        <title>Alistipes onderdonkii subsp. vulgaris subsp. nov., Alistipes dispar sp. nov. and Alistipes communis sp. nov., isolated from human faeces, and creation of Alistipes onderdonkii subsp. onderdonkii subsp. nov.</title>
        <authorList>
            <person name="Sakamoto M."/>
            <person name="Ikeyama N."/>
            <person name="Ogata Y."/>
            <person name="Suda W."/>
            <person name="Iino T."/>
            <person name="Hattori M."/>
            <person name="Ohkuma M."/>
        </authorList>
    </citation>
    <scope>NUCLEOTIDE SEQUENCE [LARGE SCALE GENOMIC DNA]</scope>
    <source>
        <strain evidence="14">5CPEGH6</strain>
    </source>
</reference>
<feature type="region of interest" description="Disordered" evidence="7">
    <location>
        <begin position="1064"/>
        <end position="1088"/>
    </location>
</feature>
<organism evidence="13 14">
    <name type="scientific">Alistipes dispar</name>
    <dbReference type="NCBI Taxonomy" id="2585119"/>
    <lineage>
        <taxon>Bacteria</taxon>
        <taxon>Pseudomonadati</taxon>
        <taxon>Bacteroidota</taxon>
        <taxon>Bacteroidia</taxon>
        <taxon>Bacteroidales</taxon>
        <taxon>Rikenellaceae</taxon>
        <taxon>Alistipes</taxon>
    </lineage>
</organism>
<evidence type="ECO:0000256" key="4">
    <source>
        <dbReference type="ARBA" id="ARBA00023015"/>
    </source>
</evidence>
<evidence type="ECO:0000259" key="11">
    <source>
        <dbReference type="PROSITE" id="PS50109"/>
    </source>
</evidence>
<dbReference type="InterPro" id="IPR005467">
    <property type="entry name" value="His_kinase_dom"/>
</dbReference>
<dbReference type="PANTHER" id="PTHR43547">
    <property type="entry name" value="TWO-COMPONENT HISTIDINE KINASE"/>
    <property type="match status" value="1"/>
</dbReference>
<dbReference type="Gene3D" id="3.40.50.2300">
    <property type="match status" value="1"/>
</dbReference>
<evidence type="ECO:0000256" key="8">
    <source>
        <dbReference type="SAM" id="Phobius"/>
    </source>
</evidence>
<evidence type="ECO:0000256" key="9">
    <source>
        <dbReference type="SAM" id="SignalP"/>
    </source>
</evidence>
<keyword evidence="13" id="KW-0418">Kinase</keyword>
<evidence type="ECO:0000259" key="10">
    <source>
        <dbReference type="PROSITE" id="PS01124"/>
    </source>
</evidence>
<dbReference type="InterPro" id="IPR004358">
    <property type="entry name" value="Sig_transdc_His_kin-like_C"/>
</dbReference>
<dbReference type="InterPro" id="IPR013783">
    <property type="entry name" value="Ig-like_fold"/>
</dbReference>
<evidence type="ECO:0000256" key="1">
    <source>
        <dbReference type="ARBA" id="ARBA00000085"/>
    </source>
</evidence>
<keyword evidence="8" id="KW-0812">Transmembrane</keyword>
<dbReference type="PROSITE" id="PS50109">
    <property type="entry name" value="HIS_KIN"/>
    <property type="match status" value="1"/>
</dbReference>
<evidence type="ECO:0000256" key="5">
    <source>
        <dbReference type="ARBA" id="ARBA00023163"/>
    </source>
</evidence>
<feature type="domain" description="Response regulatory" evidence="12">
    <location>
        <begin position="1092"/>
        <end position="1207"/>
    </location>
</feature>
<keyword evidence="8" id="KW-0472">Membrane</keyword>
<dbReference type="GO" id="GO:0003700">
    <property type="term" value="F:DNA-binding transcription factor activity"/>
    <property type="evidence" value="ECO:0007669"/>
    <property type="project" value="InterPro"/>
</dbReference>
<dbReference type="Proteomes" id="UP000319374">
    <property type="component" value="Chromosome"/>
</dbReference>
<dbReference type="SMART" id="SM00342">
    <property type="entry name" value="HTH_ARAC"/>
    <property type="match status" value="1"/>
</dbReference>
<dbReference type="Pfam" id="PF07494">
    <property type="entry name" value="Reg_prop"/>
    <property type="match status" value="3"/>
</dbReference>
<dbReference type="InterPro" id="IPR003661">
    <property type="entry name" value="HisK_dim/P_dom"/>
</dbReference>
<dbReference type="OrthoDB" id="1000129at2"/>
<accession>A0A4Y1X026</accession>
<dbReference type="RefSeq" id="WP_141428455.1">
    <property type="nucleotide sequence ID" value="NZ_AP019736.1"/>
</dbReference>
<dbReference type="InterPro" id="IPR011123">
    <property type="entry name" value="Y_Y_Y"/>
</dbReference>
<dbReference type="InterPro" id="IPR003594">
    <property type="entry name" value="HATPase_dom"/>
</dbReference>
<evidence type="ECO:0000313" key="13">
    <source>
        <dbReference type="EMBL" id="BBL06657.1"/>
    </source>
</evidence>
<dbReference type="GeneID" id="98673272"/>
<name>A0A4Y1X026_9BACT</name>
<dbReference type="SUPFAM" id="SSF47384">
    <property type="entry name" value="Homodimeric domain of signal transducing histidine kinase"/>
    <property type="match status" value="1"/>
</dbReference>
<dbReference type="SUPFAM" id="SSF101898">
    <property type="entry name" value="NHL repeat"/>
    <property type="match status" value="1"/>
</dbReference>
<dbReference type="CDD" id="cd00082">
    <property type="entry name" value="HisKA"/>
    <property type="match status" value="1"/>
</dbReference>
<dbReference type="InterPro" id="IPR011110">
    <property type="entry name" value="Reg_prop"/>
</dbReference>
<feature type="chain" id="PRO_5021488783" description="histidine kinase" evidence="9">
    <location>
        <begin position="23"/>
        <end position="1342"/>
    </location>
</feature>
<comment type="catalytic activity">
    <reaction evidence="1">
        <text>ATP + protein L-histidine = ADP + protein N-phospho-L-histidine.</text>
        <dbReference type="EC" id="2.7.13.3"/>
    </reaction>
</comment>
<dbReference type="Pfam" id="PF00072">
    <property type="entry name" value="Response_reg"/>
    <property type="match status" value="1"/>
</dbReference>
<dbReference type="InterPro" id="IPR001789">
    <property type="entry name" value="Sig_transdc_resp-reg_receiver"/>
</dbReference>
<dbReference type="Gene3D" id="1.10.10.60">
    <property type="entry name" value="Homeodomain-like"/>
    <property type="match status" value="2"/>
</dbReference>
<dbReference type="CDD" id="cd17574">
    <property type="entry name" value="REC_OmpR"/>
    <property type="match status" value="1"/>
</dbReference>
<dbReference type="SUPFAM" id="SSF55874">
    <property type="entry name" value="ATPase domain of HSP90 chaperone/DNA topoisomerase II/histidine kinase"/>
    <property type="match status" value="1"/>
</dbReference>
<dbReference type="InterPro" id="IPR015943">
    <property type="entry name" value="WD40/YVTN_repeat-like_dom_sf"/>
</dbReference>
<feature type="transmembrane region" description="Helical" evidence="8">
    <location>
        <begin position="782"/>
        <end position="800"/>
    </location>
</feature>
<dbReference type="SMART" id="SM00388">
    <property type="entry name" value="HisKA"/>
    <property type="match status" value="1"/>
</dbReference>
<dbReference type="SUPFAM" id="SSF52172">
    <property type="entry name" value="CheY-like"/>
    <property type="match status" value="1"/>
</dbReference>
<dbReference type="InterPro" id="IPR036890">
    <property type="entry name" value="HATPase_C_sf"/>
</dbReference>
<dbReference type="Gene3D" id="2.60.40.10">
    <property type="entry name" value="Immunoglobulins"/>
    <property type="match status" value="1"/>
</dbReference>
<dbReference type="Pfam" id="PF00512">
    <property type="entry name" value="HisKA"/>
    <property type="match status" value="1"/>
</dbReference>
<dbReference type="SMART" id="SM00387">
    <property type="entry name" value="HATPase_c"/>
    <property type="match status" value="1"/>
</dbReference>
<evidence type="ECO:0000256" key="6">
    <source>
        <dbReference type="PROSITE-ProRule" id="PRU00169"/>
    </source>
</evidence>
<dbReference type="PROSITE" id="PS50110">
    <property type="entry name" value="RESPONSE_REGULATORY"/>
    <property type="match status" value="1"/>
</dbReference>
<feature type="modified residue" description="4-aspartylphosphate" evidence="6">
    <location>
        <position position="1140"/>
    </location>
</feature>
<dbReference type="SMART" id="SM00448">
    <property type="entry name" value="REC"/>
    <property type="match status" value="1"/>
</dbReference>
<evidence type="ECO:0000256" key="2">
    <source>
        <dbReference type="ARBA" id="ARBA00012438"/>
    </source>
</evidence>
<evidence type="ECO:0000259" key="12">
    <source>
        <dbReference type="PROSITE" id="PS50110"/>
    </source>
</evidence>
<dbReference type="InterPro" id="IPR009057">
    <property type="entry name" value="Homeodomain-like_sf"/>
</dbReference>
<dbReference type="InterPro" id="IPR011006">
    <property type="entry name" value="CheY-like_superfamily"/>
</dbReference>
<keyword evidence="5" id="KW-0804">Transcription</keyword>
<keyword evidence="9" id="KW-0732">Signal</keyword>
<dbReference type="EMBL" id="AP019736">
    <property type="protein sequence ID" value="BBL06657.1"/>
    <property type="molecule type" value="Genomic_DNA"/>
</dbReference>
<keyword evidence="8" id="KW-1133">Transmembrane helix</keyword>
<dbReference type="Pfam" id="PF07495">
    <property type="entry name" value="Y_Y_Y"/>
    <property type="match status" value="1"/>
</dbReference>
<dbReference type="Gene3D" id="3.30.565.10">
    <property type="entry name" value="Histidine kinase-like ATPase, C-terminal domain"/>
    <property type="match status" value="1"/>
</dbReference>
<dbReference type="GO" id="GO:0043565">
    <property type="term" value="F:sequence-specific DNA binding"/>
    <property type="evidence" value="ECO:0007669"/>
    <property type="project" value="InterPro"/>
</dbReference>
<proteinExistence type="predicted"/>
<dbReference type="InterPro" id="IPR018060">
    <property type="entry name" value="HTH_AraC"/>
</dbReference>
<dbReference type="InterPro" id="IPR036097">
    <property type="entry name" value="HisK_dim/P_sf"/>
</dbReference>
<dbReference type="Pfam" id="PF02518">
    <property type="entry name" value="HATPase_c"/>
    <property type="match status" value="1"/>
</dbReference>
<dbReference type="PROSITE" id="PS01124">
    <property type="entry name" value="HTH_ARAC_FAMILY_2"/>
    <property type="match status" value="1"/>
</dbReference>
<dbReference type="KEGG" id="ada:A5CPEGH6_12950"/>